<proteinExistence type="predicted"/>
<name>A0A6A1WAU7_9ROSI</name>
<dbReference type="Proteomes" id="UP000516437">
    <property type="component" value="Chromosome 2"/>
</dbReference>
<evidence type="ECO:0000313" key="1">
    <source>
        <dbReference type="EMBL" id="KAB1221436.1"/>
    </source>
</evidence>
<organism evidence="1 2">
    <name type="scientific">Morella rubra</name>
    <name type="common">Chinese bayberry</name>
    <dbReference type="NCBI Taxonomy" id="262757"/>
    <lineage>
        <taxon>Eukaryota</taxon>
        <taxon>Viridiplantae</taxon>
        <taxon>Streptophyta</taxon>
        <taxon>Embryophyta</taxon>
        <taxon>Tracheophyta</taxon>
        <taxon>Spermatophyta</taxon>
        <taxon>Magnoliopsida</taxon>
        <taxon>eudicotyledons</taxon>
        <taxon>Gunneridae</taxon>
        <taxon>Pentapetalae</taxon>
        <taxon>rosids</taxon>
        <taxon>fabids</taxon>
        <taxon>Fagales</taxon>
        <taxon>Myricaceae</taxon>
        <taxon>Morella</taxon>
    </lineage>
</organism>
<dbReference type="OrthoDB" id="765989at2759"/>
<dbReference type="EMBL" id="RXIC02000020">
    <property type="protein sequence ID" value="KAB1221436.1"/>
    <property type="molecule type" value="Genomic_DNA"/>
</dbReference>
<sequence>MQSFERSKNGNGSASAAKVFVEGMEVTQPDLFNNGLVVIHGLQSFVSPLSPFSCDFDRMTSLSFPFHLDHTATHKKQPPFMRLMLREAMLRLRSNCFSILELAMKVKYAELVSLTNMTASTKICRSQIGSLLIPRSFYFQAILEKWQVFQAITKCLYITISSLLLSPT</sequence>
<dbReference type="AlphaFoldDB" id="A0A6A1WAU7"/>
<keyword evidence="2" id="KW-1185">Reference proteome</keyword>
<dbReference type="PANTHER" id="PTHR33985">
    <property type="entry name" value="OS02G0491300 PROTEIN-RELATED"/>
    <property type="match status" value="1"/>
</dbReference>
<dbReference type="PANTHER" id="PTHR33985:SF2">
    <property type="entry name" value="EXPRESSED PROTEIN"/>
    <property type="match status" value="1"/>
</dbReference>
<protein>
    <submittedName>
        <fullName evidence="1">Uncharacterized protein</fullName>
    </submittedName>
</protein>
<dbReference type="InterPro" id="IPR052806">
    <property type="entry name" value="Fasciclin-like_AGP"/>
</dbReference>
<evidence type="ECO:0000313" key="2">
    <source>
        <dbReference type="Proteomes" id="UP000516437"/>
    </source>
</evidence>
<reference evidence="1 2" key="1">
    <citation type="journal article" date="2019" name="Plant Biotechnol. J.">
        <title>The red bayberry genome and genetic basis of sex determination.</title>
        <authorList>
            <person name="Jia H.M."/>
            <person name="Jia H.J."/>
            <person name="Cai Q.L."/>
            <person name="Wang Y."/>
            <person name="Zhao H.B."/>
            <person name="Yang W.F."/>
            <person name="Wang G.Y."/>
            <person name="Li Y.H."/>
            <person name="Zhan D.L."/>
            <person name="Shen Y.T."/>
            <person name="Niu Q.F."/>
            <person name="Chang L."/>
            <person name="Qiu J."/>
            <person name="Zhao L."/>
            <person name="Xie H.B."/>
            <person name="Fu W.Y."/>
            <person name="Jin J."/>
            <person name="Li X.W."/>
            <person name="Jiao Y."/>
            <person name="Zhou C.C."/>
            <person name="Tu T."/>
            <person name="Chai C.Y."/>
            <person name="Gao J.L."/>
            <person name="Fan L.J."/>
            <person name="van de Weg E."/>
            <person name="Wang J.Y."/>
            <person name="Gao Z.S."/>
        </authorList>
    </citation>
    <scope>NUCLEOTIDE SEQUENCE [LARGE SCALE GENOMIC DNA]</scope>
    <source>
        <tissue evidence="1">Leaves</tissue>
    </source>
</reference>
<comment type="caution">
    <text evidence="1">The sequence shown here is derived from an EMBL/GenBank/DDBJ whole genome shotgun (WGS) entry which is preliminary data.</text>
</comment>
<gene>
    <name evidence="1" type="ORF">CJ030_MR2G013160</name>
</gene>
<accession>A0A6A1WAU7</accession>